<accession>A0A2G9YTR8</accession>
<dbReference type="PROSITE" id="PS51278">
    <property type="entry name" value="GATASE_TYPE_2"/>
    <property type="match status" value="1"/>
</dbReference>
<dbReference type="HAMAP" id="MF_00164">
    <property type="entry name" value="GlmS"/>
    <property type="match status" value="1"/>
</dbReference>
<feature type="domain" description="SIS" evidence="12">
    <location>
        <begin position="478"/>
        <end position="619"/>
    </location>
</feature>
<dbReference type="PROSITE" id="PS51464">
    <property type="entry name" value="SIS"/>
    <property type="match status" value="2"/>
</dbReference>
<comment type="caution">
    <text evidence="13">The sequence shown here is derived from an EMBL/GenBank/DDBJ whole genome shotgun (WGS) entry which is preliminary data.</text>
</comment>
<dbReference type="SUPFAM" id="SSF56235">
    <property type="entry name" value="N-terminal nucleophile aminohydrolases (Ntn hydrolases)"/>
    <property type="match status" value="1"/>
</dbReference>
<comment type="subunit">
    <text evidence="10">Homodimer.</text>
</comment>
<dbReference type="GO" id="GO:0006487">
    <property type="term" value="P:protein N-linked glycosylation"/>
    <property type="evidence" value="ECO:0007669"/>
    <property type="project" value="TreeGrafter"/>
</dbReference>
<evidence type="ECO:0000259" key="12">
    <source>
        <dbReference type="PROSITE" id="PS51464"/>
    </source>
</evidence>
<dbReference type="PANTHER" id="PTHR10937:SF0">
    <property type="entry name" value="GLUTAMINE--FRUCTOSE-6-PHOSPHATE TRANSAMINASE (ISOMERIZING)"/>
    <property type="match status" value="1"/>
</dbReference>
<sequence length="629" mass="69934">MCGIVGYIGKNNKNIYLGLEALKRLEYRGYDSSGLAFYDPAKKEIVCLKAAGRISSLEKKIETKEKEEKKEMSGNPFIFHTRWATHGVPNETNAHPHFDNQKNIFLVHNGIIENYKELNKALAKKGCKFVSETDTEALAHLIGCFFKGNLEEAVRKALKMVKGTYGLAVISKDDPGKLVAARNSSPLLLAVGDGEFWIASDPSAVLAYSQKVIFLEDGEIAVITKDGFSVYDLSRNVAGSRKNAGRNQKKEKEISEIEWSLEEVQKGGHSHFMLKEIFEEPDAIRNSTRGRLIEEDGAVKLGGLETVEKRLREIERIIIVSCGTAHFAGLVGEYMLEEYAGIPVEVDTGSEFRYRKPIIDKKTAVLYISQSGETADTLAALREAKRKGVLVLGITNVVGSTQARETDAGVYNHCGPEIAVASTKTFISQLTVLALLTVYLGRQREMSLVMGRRIVQEIKKLPKSVEKILEQKDLIRKIARKYYKFPSMLFLGRKYNYPTAIEGALKLKEVSYLHAEGCPAGEMKHGIIALINEKFPTFAICLSDSVYEKMISNVEEIKARKGLVIALATEGDKEIRKIADDVIYIPKTLEMLSPILASTPLHLFAAYVGLEKGYDIDKPRNLAKSVTVE</sequence>
<evidence type="ECO:0000256" key="1">
    <source>
        <dbReference type="ARBA" id="ARBA00001031"/>
    </source>
</evidence>
<comment type="function">
    <text evidence="10">Catalyzes the first step in hexosamine metabolism, converting fructose-6P into glucosamine-6P using glutamine as a nitrogen source.</text>
</comment>
<dbReference type="FunFam" id="3.60.20.10:FF:000006">
    <property type="entry name" value="Glutamine--fructose-6-phosphate aminotransferase [isomerizing]"/>
    <property type="match status" value="1"/>
</dbReference>
<evidence type="ECO:0000256" key="5">
    <source>
        <dbReference type="ARBA" id="ARBA00022490"/>
    </source>
</evidence>
<evidence type="ECO:0000256" key="8">
    <source>
        <dbReference type="ARBA" id="ARBA00022737"/>
    </source>
</evidence>
<dbReference type="GO" id="GO:0004360">
    <property type="term" value="F:glutamine-fructose-6-phosphate transaminase (isomerizing) activity"/>
    <property type="evidence" value="ECO:0007669"/>
    <property type="project" value="UniProtKB-UniRule"/>
</dbReference>
<dbReference type="InterPro" id="IPR035490">
    <property type="entry name" value="GlmS/FrlB_SIS"/>
</dbReference>
<name>A0A2G9YTR8_9BACT</name>
<dbReference type="CDD" id="cd00714">
    <property type="entry name" value="GFAT"/>
    <property type="match status" value="1"/>
</dbReference>
<dbReference type="InterPro" id="IPR035466">
    <property type="entry name" value="GlmS/AgaS_SIS"/>
</dbReference>
<comment type="subcellular location">
    <subcellularLocation>
        <location evidence="2 10">Cytoplasm</location>
    </subcellularLocation>
</comment>
<keyword evidence="5 10" id="KW-0963">Cytoplasm</keyword>
<feature type="initiator methionine" description="Removed" evidence="10">
    <location>
        <position position="1"/>
    </location>
</feature>
<keyword evidence="8" id="KW-0677">Repeat</keyword>
<dbReference type="Pfam" id="PF01380">
    <property type="entry name" value="SIS"/>
    <property type="match status" value="2"/>
</dbReference>
<evidence type="ECO:0000256" key="7">
    <source>
        <dbReference type="ARBA" id="ARBA00022679"/>
    </source>
</evidence>
<feature type="active site" description="Nucleophile; for GATase activity" evidence="10">
    <location>
        <position position="2"/>
    </location>
</feature>
<dbReference type="Gene3D" id="3.60.20.10">
    <property type="entry name" value="Glutamine Phosphoribosylpyrophosphate, subunit 1, domain 1"/>
    <property type="match status" value="1"/>
</dbReference>
<evidence type="ECO:0000256" key="4">
    <source>
        <dbReference type="ARBA" id="ARBA00016090"/>
    </source>
</evidence>
<evidence type="ECO:0000259" key="11">
    <source>
        <dbReference type="PROSITE" id="PS51278"/>
    </source>
</evidence>
<evidence type="ECO:0000256" key="3">
    <source>
        <dbReference type="ARBA" id="ARBA00012916"/>
    </source>
</evidence>
<dbReference type="NCBIfam" id="TIGR01135">
    <property type="entry name" value="glmS"/>
    <property type="match status" value="1"/>
</dbReference>
<evidence type="ECO:0000256" key="10">
    <source>
        <dbReference type="HAMAP-Rule" id="MF_00164"/>
    </source>
</evidence>
<dbReference type="GO" id="GO:0006002">
    <property type="term" value="P:fructose 6-phosphate metabolic process"/>
    <property type="evidence" value="ECO:0007669"/>
    <property type="project" value="TreeGrafter"/>
</dbReference>
<dbReference type="FunFam" id="3.40.50.10490:FF:000001">
    <property type="entry name" value="Glutamine--fructose-6-phosphate aminotransferase [isomerizing]"/>
    <property type="match status" value="1"/>
</dbReference>
<dbReference type="Proteomes" id="UP000229976">
    <property type="component" value="Unassembled WGS sequence"/>
</dbReference>
<dbReference type="Pfam" id="PF13522">
    <property type="entry name" value="GATase_6"/>
    <property type="match status" value="1"/>
</dbReference>
<reference evidence="13 14" key="1">
    <citation type="submission" date="2017-09" db="EMBL/GenBank/DDBJ databases">
        <title>Depth-based differentiation of microbial function through sediment-hosted aquifers and enrichment of novel symbionts in the deep terrestrial subsurface.</title>
        <authorList>
            <person name="Probst A.J."/>
            <person name="Ladd B."/>
            <person name="Jarett J.K."/>
            <person name="Geller-Mcgrath D.E."/>
            <person name="Sieber C.M."/>
            <person name="Emerson J.B."/>
            <person name="Anantharaman K."/>
            <person name="Thomas B.C."/>
            <person name="Malmstrom R."/>
            <person name="Stieglmeier M."/>
            <person name="Klingl A."/>
            <person name="Woyke T."/>
            <person name="Ryan C.M."/>
            <person name="Banfield J.F."/>
        </authorList>
    </citation>
    <scope>NUCLEOTIDE SEQUENCE [LARGE SCALE GENOMIC DNA]</scope>
    <source>
        <strain evidence="13">CG23_combo_of_CG06-09_8_20_14_all_39_17</strain>
    </source>
</reference>
<dbReference type="InterPro" id="IPR017932">
    <property type="entry name" value="GATase_2_dom"/>
</dbReference>
<dbReference type="EMBL" id="PCRO01000039">
    <property type="protein sequence ID" value="PIP22579.1"/>
    <property type="molecule type" value="Genomic_DNA"/>
</dbReference>
<dbReference type="CDD" id="cd05008">
    <property type="entry name" value="SIS_GlmS_GlmD_1"/>
    <property type="match status" value="1"/>
</dbReference>
<feature type="domain" description="SIS" evidence="12">
    <location>
        <begin position="307"/>
        <end position="446"/>
    </location>
</feature>
<gene>
    <name evidence="10 13" type="primary">glmS</name>
    <name evidence="13" type="ORF">COX37_03220</name>
</gene>
<evidence type="ECO:0000256" key="9">
    <source>
        <dbReference type="ARBA" id="ARBA00022962"/>
    </source>
</evidence>
<comment type="catalytic activity">
    <reaction evidence="1 10">
        <text>D-fructose 6-phosphate + L-glutamine = D-glucosamine 6-phosphate + L-glutamate</text>
        <dbReference type="Rhea" id="RHEA:13237"/>
        <dbReference type="ChEBI" id="CHEBI:29985"/>
        <dbReference type="ChEBI" id="CHEBI:58359"/>
        <dbReference type="ChEBI" id="CHEBI:58725"/>
        <dbReference type="ChEBI" id="CHEBI:61527"/>
        <dbReference type="EC" id="2.6.1.16"/>
    </reaction>
</comment>
<feature type="domain" description="Glutamine amidotransferase type-2" evidence="11">
    <location>
        <begin position="2"/>
        <end position="226"/>
    </location>
</feature>
<dbReference type="CDD" id="cd05009">
    <property type="entry name" value="SIS_GlmS_GlmD_2"/>
    <property type="match status" value="1"/>
</dbReference>
<keyword evidence="6 10" id="KW-0032">Aminotransferase</keyword>
<organism evidence="13 14">
    <name type="scientific">Candidatus Nealsonbacteria bacterium CG23_combo_of_CG06-09_8_20_14_all_39_17</name>
    <dbReference type="NCBI Taxonomy" id="1974722"/>
    <lineage>
        <taxon>Bacteria</taxon>
        <taxon>Candidatus Nealsoniibacteriota</taxon>
    </lineage>
</organism>
<dbReference type="Gene3D" id="3.40.50.10490">
    <property type="entry name" value="Glucose-6-phosphate isomerase like protein, domain 1"/>
    <property type="match status" value="2"/>
</dbReference>
<keyword evidence="9" id="KW-0315">Glutamine amidotransferase</keyword>
<dbReference type="GO" id="GO:0006047">
    <property type="term" value="P:UDP-N-acetylglucosamine metabolic process"/>
    <property type="evidence" value="ECO:0007669"/>
    <property type="project" value="TreeGrafter"/>
</dbReference>
<evidence type="ECO:0000256" key="6">
    <source>
        <dbReference type="ARBA" id="ARBA00022576"/>
    </source>
</evidence>
<dbReference type="InterPro" id="IPR047084">
    <property type="entry name" value="GFAT_N"/>
</dbReference>
<dbReference type="GO" id="GO:0005829">
    <property type="term" value="C:cytosol"/>
    <property type="evidence" value="ECO:0007669"/>
    <property type="project" value="TreeGrafter"/>
</dbReference>
<dbReference type="InterPro" id="IPR005855">
    <property type="entry name" value="GFAT"/>
</dbReference>
<keyword evidence="7 10" id="KW-0808">Transferase</keyword>
<dbReference type="GO" id="GO:0097367">
    <property type="term" value="F:carbohydrate derivative binding"/>
    <property type="evidence" value="ECO:0007669"/>
    <property type="project" value="InterPro"/>
</dbReference>
<feature type="active site" description="For Fru-6P isomerization activity" evidence="10">
    <location>
        <position position="624"/>
    </location>
</feature>
<evidence type="ECO:0000256" key="2">
    <source>
        <dbReference type="ARBA" id="ARBA00004496"/>
    </source>
</evidence>
<protein>
    <recommendedName>
        <fullName evidence="4 10">Glutamine--fructose-6-phosphate aminotransferase [isomerizing]</fullName>
        <ecNumber evidence="3 10">2.6.1.16</ecNumber>
    </recommendedName>
    <alternativeName>
        <fullName evidence="10">D-fructose-6-phosphate amidotransferase</fullName>
    </alternativeName>
    <alternativeName>
        <fullName evidence="10">GFAT</fullName>
    </alternativeName>
    <alternativeName>
        <fullName evidence="10">Glucosamine-6-phosphate synthase</fullName>
    </alternativeName>
    <alternativeName>
        <fullName evidence="10">Hexosephosphate aminotransferase</fullName>
    </alternativeName>
    <alternativeName>
        <fullName evidence="10">L-glutamine--D-fructose-6-phosphate amidotransferase</fullName>
    </alternativeName>
</protein>
<dbReference type="EC" id="2.6.1.16" evidence="3 10"/>
<evidence type="ECO:0000313" key="13">
    <source>
        <dbReference type="EMBL" id="PIP22579.1"/>
    </source>
</evidence>
<dbReference type="InterPro" id="IPR046348">
    <property type="entry name" value="SIS_dom_sf"/>
</dbReference>
<dbReference type="AlphaFoldDB" id="A0A2G9YTR8"/>
<dbReference type="NCBIfam" id="NF001484">
    <property type="entry name" value="PRK00331.1"/>
    <property type="match status" value="1"/>
</dbReference>
<evidence type="ECO:0000313" key="14">
    <source>
        <dbReference type="Proteomes" id="UP000229976"/>
    </source>
</evidence>
<dbReference type="InterPro" id="IPR029055">
    <property type="entry name" value="Ntn_hydrolases_N"/>
</dbReference>
<dbReference type="GO" id="GO:0005975">
    <property type="term" value="P:carbohydrate metabolic process"/>
    <property type="evidence" value="ECO:0007669"/>
    <property type="project" value="UniProtKB-UniRule"/>
</dbReference>
<dbReference type="InterPro" id="IPR001347">
    <property type="entry name" value="SIS_dom"/>
</dbReference>
<dbReference type="PANTHER" id="PTHR10937">
    <property type="entry name" value="GLUCOSAMINE--FRUCTOSE-6-PHOSPHATE AMINOTRANSFERASE, ISOMERIZING"/>
    <property type="match status" value="1"/>
</dbReference>
<proteinExistence type="inferred from homology"/>
<dbReference type="SUPFAM" id="SSF53697">
    <property type="entry name" value="SIS domain"/>
    <property type="match status" value="1"/>
</dbReference>